<dbReference type="Proteomes" id="UP000694941">
    <property type="component" value="Unplaced"/>
</dbReference>
<dbReference type="RefSeq" id="XP_022244965.1">
    <property type="nucleotide sequence ID" value="XM_022389257.1"/>
</dbReference>
<protein>
    <submittedName>
        <fullName evidence="3">Proteasome activator complex subunit 4-like</fullName>
    </submittedName>
</protein>
<reference evidence="3" key="1">
    <citation type="submission" date="2025-08" db="UniProtKB">
        <authorList>
            <consortium name="RefSeq"/>
        </authorList>
    </citation>
    <scope>IDENTIFICATION</scope>
    <source>
        <tissue evidence="3">Muscle</tissue>
    </source>
</reference>
<gene>
    <name evidence="3" type="primary">LOC106462115</name>
</gene>
<name>A0ABM1SMV9_LIMPO</name>
<sequence>MQSLKKELQPILRTMLSNITPDTVYDWGVSLATASDSRDPNKYHWLIELLMEDPLKGEGASFLEASQLYLLLGYISQQEWRVFEVLHRVLVYLRPHLTHDFQNVRDRIAR</sequence>
<accession>A0ABM1SMV9</accession>
<proteinExistence type="predicted"/>
<dbReference type="InterPro" id="IPR035309">
    <property type="entry name" value="PSME4"/>
</dbReference>
<dbReference type="InterPro" id="IPR055455">
    <property type="entry name" value="HEAT_PSME4"/>
</dbReference>
<dbReference type="PANTHER" id="PTHR32170:SF3">
    <property type="entry name" value="PROTEASOME ACTIVATOR COMPLEX SUBUNIT 4"/>
    <property type="match status" value="1"/>
</dbReference>
<feature type="domain" description="Proteasome activator complex subunit 4-like HEAT repeat-like" evidence="1">
    <location>
        <begin position="2"/>
        <end position="71"/>
    </location>
</feature>
<keyword evidence="2" id="KW-1185">Reference proteome</keyword>
<dbReference type="PANTHER" id="PTHR32170">
    <property type="entry name" value="PROTEASOME ACTIVATOR COMPLEX SUBUNIT 4"/>
    <property type="match status" value="1"/>
</dbReference>
<dbReference type="Pfam" id="PF23096">
    <property type="entry name" value="HEAT_PSME4"/>
    <property type="match status" value="1"/>
</dbReference>
<evidence type="ECO:0000313" key="2">
    <source>
        <dbReference type="Proteomes" id="UP000694941"/>
    </source>
</evidence>
<organism evidence="2 3">
    <name type="scientific">Limulus polyphemus</name>
    <name type="common">Atlantic horseshoe crab</name>
    <dbReference type="NCBI Taxonomy" id="6850"/>
    <lineage>
        <taxon>Eukaryota</taxon>
        <taxon>Metazoa</taxon>
        <taxon>Ecdysozoa</taxon>
        <taxon>Arthropoda</taxon>
        <taxon>Chelicerata</taxon>
        <taxon>Merostomata</taxon>
        <taxon>Xiphosura</taxon>
        <taxon>Limulidae</taxon>
        <taxon>Limulus</taxon>
    </lineage>
</organism>
<dbReference type="GeneID" id="106462115"/>
<evidence type="ECO:0000259" key="1">
    <source>
        <dbReference type="Pfam" id="PF23096"/>
    </source>
</evidence>
<evidence type="ECO:0000313" key="3">
    <source>
        <dbReference type="RefSeq" id="XP_022244965.1"/>
    </source>
</evidence>